<keyword evidence="2" id="KW-0812">Transmembrane</keyword>
<reference evidence="3" key="1">
    <citation type="submission" date="2022-10" db="EMBL/GenBank/DDBJ databases">
        <title>The complete genomes of actinobacterial strains from the NBC collection.</title>
        <authorList>
            <person name="Joergensen T.S."/>
            <person name="Alvarez Arevalo M."/>
            <person name="Sterndorff E.B."/>
            <person name="Faurdal D."/>
            <person name="Vuksanovic O."/>
            <person name="Mourched A.-S."/>
            <person name="Charusanti P."/>
            <person name="Shaw S."/>
            <person name="Blin K."/>
            <person name="Weber T."/>
        </authorList>
    </citation>
    <scope>NUCLEOTIDE SEQUENCE</scope>
    <source>
        <strain evidence="3">NBC_00256</strain>
    </source>
</reference>
<dbReference type="EMBL" id="CP108084">
    <property type="protein sequence ID" value="WUP49692.1"/>
    <property type="molecule type" value="Genomic_DNA"/>
</dbReference>
<feature type="transmembrane region" description="Helical" evidence="2">
    <location>
        <begin position="37"/>
        <end position="61"/>
    </location>
</feature>
<name>A0ABZ1S8K3_9ACTN</name>
<evidence type="ECO:0000256" key="2">
    <source>
        <dbReference type="SAM" id="Phobius"/>
    </source>
</evidence>
<feature type="region of interest" description="Disordered" evidence="1">
    <location>
        <begin position="64"/>
        <end position="119"/>
    </location>
</feature>
<feature type="compositionally biased region" description="Low complexity" evidence="1">
    <location>
        <begin position="90"/>
        <end position="118"/>
    </location>
</feature>
<proteinExistence type="predicted"/>
<organism evidence="3 4">
    <name type="scientific">Micromonospora globbae</name>
    <dbReference type="NCBI Taxonomy" id="1894969"/>
    <lineage>
        <taxon>Bacteria</taxon>
        <taxon>Bacillati</taxon>
        <taxon>Actinomycetota</taxon>
        <taxon>Actinomycetes</taxon>
        <taxon>Micromonosporales</taxon>
        <taxon>Micromonosporaceae</taxon>
        <taxon>Micromonospora</taxon>
    </lineage>
</organism>
<gene>
    <name evidence="3" type="ORF">OG994_29895</name>
</gene>
<accession>A0ABZ1S8K3</accession>
<dbReference type="RefSeq" id="WP_328851669.1">
    <property type="nucleotide sequence ID" value="NZ_CP108084.1"/>
</dbReference>
<evidence type="ECO:0000313" key="3">
    <source>
        <dbReference type="EMBL" id="WUP49692.1"/>
    </source>
</evidence>
<protein>
    <recommendedName>
        <fullName evidence="5">Sensor domain-containing protein</fullName>
    </recommendedName>
</protein>
<evidence type="ECO:0008006" key="5">
    <source>
        <dbReference type="Google" id="ProtNLM"/>
    </source>
</evidence>
<keyword evidence="2" id="KW-1133">Transmembrane helix</keyword>
<dbReference type="Proteomes" id="UP001432190">
    <property type="component" value="Chromosome"/>
</dbReference>
<sequence>MSRDVSDFYRSLAADADGRPLAGPDALRRWADRRARVRAAGGSLVAVLLIAGAATGTRLVLADDRGPVTPPAATPTVTASPPSPSPATPAPTTTAPATPDRTPSAPATGTRAPRTPTSIPDRAFFAQPAGLVAAPPYFTEGEPVLPEFCGADLDEPVVQRRTRALFYHLGTDRPETAVPYGSYRHTITIHRAGRAGDWMADLRRAVRECPEQEAASGGVSRQRLLPGGAYGDESLLIELRTPALTAGGTAEGETVRLIRVVRIGDVVTVLWEIGWEGTSSDRANVDDYSRRAVRAVADWLD</sequence>
<evidence type="ECO:0000313" key="4">
    <source>
        <dbReference type="Proteomes" id="UP001432190"/>
    </source>
</evidence>
<keyword evidence="4" id="KW-1185">Reference proteome</keyword>
<keyword evidence="2" id="KW-0472">Membrane</keyword>
<evidence type="ECO:0000256" key="1">
    <source>
        <dbReference type="SAM" id="MobiDB-lite"/>
    </source>
</evidence>